<gene>
    <name evidence="2" type="ORF">EYF80_048657</name>
</gene>
<sequence>MVATRSRKSSPATTQVWVWASTP</sequence>
<dbReference type="AlphaFoldDB" id="A0A4Z2FJ40"/>
<protein>
    <submittedName>
        <fullName evidence="2">Uncharacterized protein</fullName>
    </submittedName>
</protein>
<evidence type="ECO:0000313" key="3">
    <source>
        <dbReference type="Proteomes" id="UP000314294"/>
    </source>
</evidence>
<reference evidence="2 3" key="1">
    <citation type="submission" date="2019-03" db="EMBL/GenBank/DDBJ databases">
        <title>First draft genome of Liparis tanakae, snailfish: a comprehensive survey of snailfish specific genes.</title>
        <authorList>
            <person name="Kim W."/>
            <person name="Song I."/>
            <person name="Jeong J.-H."/>
            <person name="Kim D."/>
            <person name="Kim S."/>
            <person name="Ryu S."/>
            <person name="Song J.Y."/>
            <person name="Lee S.K."/>
        </authorList>
    </citation>
    <scope>NUCLEOTIDE SEQUENCE [LARGE SCALE GENOMIC DNA]</scope>
    <source>
        <tissue evidence="2">Muscle</tissue>
    </source>
</reference>
<feature type="compositionally biased region" description="Polar residues" evidence="1">
    <location>
        <begin position="9"/>
        <end position="23"/>
    </location>
</feature>
<evidence type="ECO:0000256" key="1">
    <source>
        <dbReference type="SAM" id="MobiDB-lite"/>
    </source>
</evidence>
<accession>A0A4Z2FJ40</accession>
<name>A0A4Z2FJ40_9TELE</name>
<keyword evidence="3" id="KW-1185">Reference proteome</keyword>
<dbReference type="Proteomes" id="UP000314294">
    <property type="component" value="Unassembled WGS sequence"/>
</dbReference>
<proteinExistence type="predicted"/>
<evidence type="ECO:0000313" key="2">
    <source>
        <dbReference type="EMBL" id="TNN41169.1"/>
    </source>
</evidence>
<organism evidence="2 3">
    <name type="scientific">Liparis tanakae</name>
    <name type="common">Tanaka's snailfish</name>
    <dbReference type="NCBI Taxonomy" id="230148"/>
    <lineage>
        <taxon>Eukaryota</taxon>
        <taxon>Metazoa</taxon>
        <taxon>Chordata</taxon>
        <taxon>Craniata</taxon>
        <taxon>Vertebrata</taxon>
        <taxon>Euteleostomi</taxon>
        <taxon>Actinopterygii</taxon>
        <taxon>Neopterygii</taxon>
        <taxon>Teleostei</taxon>
        <taxon>Neoteleostei</taxon>
        <taxon>Acanthomorphata</taxon>
        <taxon>Eupercaria</taxon>
        <taxon>Perciformes</taxon>
        <taxon>Cottioidei</taxon>
        <taxon>Cottales</taxon>
        <taxon>Liparidae</taxon>
        <taxon>Liparis</taxon>
    </lineage>
</organism>
<dbReference type="EMBL" id="SRLO01001129">
    <property type="protein sequence ID" value="TNN41169.1"/>
    <property type="molecule type" value="Genomic_DNA"/>
</dbReference>
<comment type="caution">
    <text evidence="2">The sequence shown here is derived from an EMBL/GenBank/DDBJ whole genome shotgun (WGS) entry which is preliminary data.</text>
</comment>
<feature type="region of interest" description="Disordered" evidence="1">
    <location>
        <begin position="1"/>
        <end position="23"/>
    </location>
</feature>